<evidence type="ECO:0000313" key="1">
    <source>
        <dbReference type="EMBL" id="OJJ44231.1"/>
    </source>
</evidence>
<gene>
    <name evidence="1" type="ORF">ASPZODRAFT_2112204</name>
</gene>
<evidence type="ECO:0000313" key="2">
    <source>
        <dbReference type="Proteomes" id="UP000184188"/>
    </source>
</evidence>
<sequence>MQDGGVKTKQEDVELKNEDSILESNATTTVTLVKRGLSCQVSVPLRDFGPDQQFPQHLKDMLEEWHEIYPLHVPACSFRSRGLGWKSFKIFDRNGVELELSQWLIKKPLPYRVLVLHYPDSPEELVACANNSPTITYLLPWKGLNRGYDSSRVAARVFNRNMAHITFNDQVFDRYHEGLLPRRYAQYSRASVPRAKRTISFRTTASADNPFASPHLPQLPGAWEDGGYPLTNFHPNVMFKLIDKNTDISRCVPFDECHSVQELFTKARAFFQSLNEGARVKALSCCFSKSRRYIWENEGEFELMLNDAKMTAQSDEETVTVEVYNITPIFTRTATV</sequence>
<dbReference type="RefSeq" id="XP_022578741.1">
    <property type="nucleotide sequence ID" value="XM_022727745.1"/>
</dbReference>
<proteinExistence type="predicted"/>
<organism evidence="1 2">
    <name type="scientific">Penicilliopsis zonata CBS 506.65</name>
    <dbReference type="NCBI Taxonomy" id="1073090"/>
    <lineage>
        <taxon>Eukaryota</taxon>
        <taxon>Fungi</taxon>
        <taxon>Dikarya</taxon>
        <taxon>Ascomycota</taxon>
        <taxon>Pezizomycotina</taxon>
        <taxon>Eurotiomycetes</taxon>
        <taxon>Eurotiomycetidae</taxon>
        <taxon>Eurotiales</taxon>
        <taxon>Aspergillaceae</taxon>
        <taxon>Penicilliopsis</taxon>
    </lineage>
</organism>
<dbReference type="EMBL" id="KV878348">
    <property type="protein sequence ID" value="OJJ44231.1"/>
    <property type="molecule type" value="Genomic_DNA"/>
</dbReference>
<accession>A0A1L9SAR4</accession>
<name>A0A1L9SAR4_9EURO</name>
<dbReference type="GeneID" id="34614209"/>
<reference evidence="2" key="1">
    <citation type="journal article" date="2017" name="Genome Biol.">
        <title>Comparative genomics reveals high biological diversity and specific adaptations in the industrially and medically important fungal genus Aspergillus.</title>
        <authorList>
            <person name="de Vries R.P."/>
            <person name="Riley R."/>
            <person name="Wiebenga A."/>
            <person name="Aguilar-Osorio G."/>
            <person name="Amillis S."/>
            <person name="Uchima C.A."/>
            <person name="Anderluh G."/>
            <person name="Asadollahi M."/>
            <person name="Askin M."/>
            <person name="Barry K."/>
            <person name="Battaglia E."/>
            <person name="Bayram O."/>
            <person name="Benocci T."/>
            <person name="Braus-Stromeyer S.A."/>
            <person name="Caldana C."/>
            <person name="Canovas D."/>
            <person name="Cerqueira G.C."/>
            <person name="Chen F."/>
            <person name="Chen W."/>
            <person name="Choi C."/>
            <person name="Clum A."/>
            <person name="Dos Santos R.A."/>
            <person name="Damasio A.R."/>
            <person name="Diallinas G."/>
            <person name="Emri T."/>
            <person name="Fekete E."/>
            <person name="Flipphi M."/>
            <person name="Freyberg S."/>
            <person name="Gallo A."/>
            <person name="Gournas C."/>
            <person name="Habgood R."/>
            <person name="Hainaut M."/>
            <person name="Harispe M.L."/>
            <person name="Henrissat B."/>
            <person name="Hilden K.S."/>
            <person name="Hope R."/>
            <person name="Hossain A."/>
            <person name="Karabika E."/>
            <person name="Karaffa L."/>
            <person name="Karanyi Z."/>
            <person name="Krasevec N."/>
            <person name="Kuo A."/>
            <person name="Kusch H."/>
            <person name="LaButti K."/>
            <person name="Lagendijk E.L."/>
            <person name="Lapidus A."/>
            <person name="Levasseur A."/>
            <person name="Lindquist E."/>
            <person name="Lipzen A."/>
            <person name="Logrieco A.F."/>
            <person name="MacCabe A."/>
            <person name="Maekelae M.R."/>
            <person name="Malavazi I."/>
            <person name="Melin P."/>
            <person name="Meyer V."/>
            <person name="Mielnichuk N."/>
            <person name="Miskei M."/>
            <person name="Molnar A.P."/>
            <person name="Mule G."/>
            <person name="Ngan C.Y."/>
            <person name="Orejas M."/>
            <person name="Orosz E."/>
            <person name="Ouedraogo J.P."/>
            <person name="Overkamp K.M."/>
            <person name="Park H.-S."/>
            <person name="Perrone G."/>
            <person name="Piumi F."/>
            <person name="Punt P.J."/>
            <person name="Ram A.F."/>
            <person name="Ramon A."/>
            <person name="Rauscher S."/>
            <person name="Record E."/>
            <person name="Riano-Pachon D.M."/>
            <person name="Robert V."/>
            <person name="Roehrig J."/>
            <person name="Ruller R."/>
            <person name="Salamov A."/>
            <person name="Salih N.S."/>
            <person name="Samson R.A."/>
            <person name="Sandor E."/>
            <person name="Sanguinetti M."/>
            <person name="Schuetze T."/>
            <person name="Sepcic K."/>
            <person name="Shelest E."/>
            <person name="Sherlock G."/>
            <person name="Sophianopoulou V."/>
            <person name="Squina F.M."/>
            <person name="Sun H."/>
            <person name="Susca A."/>
            <person name="Todd R.B."/>
            <person name="Tsang A."/>
            <person name="Unkles S.E."/>
            <person name="van de Wiele N."/>
            <person name="van Rossen-Uffink D."/>
            <person name="Oliveira J.V."/>
            <person name="Vesth T.C."/>
            <person name="Visser J."/>
            <person name="Yu J.-H."/>
            <person name="Zhou M."/>
            <person name="Andersen M.R."/>
            <person name="Archer D.B."/>
            <person name="Baker S.E."/>
            <person name="Benoit I."/>
            <person name="Brakhage A.A."/>
            <person name="Braus G.H."/>
            <person name="Fischer R."/>
            <person name="Frisvad J.C."/>
            <person name="Goldman G.H."/>
            <person name="Houbraken J."/>
            <person name="Oakley B."/>
            <person name="Pocsi I."/>
            <person name="Scazzocchio C."/>
            <person name="Seiboth B."/>
            <person name="vanKuyk P.A."/>
            <person name="Wortman J."/>
            <person name="Dyer P.S."/>
            <person name="Grigoriev I.V."/>
        </authorList>
    </citation>
    <scope>NUCLEOTIDE SEQUENCE [LARGE SCALE GENOMIC DNA]</scope>
    <source>
        <strain evidence="2">CBS 506.65</strain>
    </source>
</reference>
<dbReference type="Proteomes" id="UP000184188">
    <property type="component" value="Unassembled WGS sequence"/>
</dbReference>
<dbReference type="AlphaFoldDB" id="A0A1L9SAR4"/>
<dbReference type="VEuPathDB" id="FungiDB:ASPZODRAFT_2112204"/>
<keyword evidence="2" id="KW-1185">Reference proteome</keyword>
<protein>
    <submittedName>
        <fullName evidence="1">Uncharacterized protein</fullName>
    </submittedName>
</protein>
<dbReference type="OrthoDB" id="4450707at2759"/>